<protein>
    <submittedName>
        <fullName evidence="3">Uncharacterized protein</fullName>
    </submittedName>
</protein>
<feature type="chain" id="PRO_5025580773" evidence="2">
    <location>
        <begin position="19"/>
        <end position="91"/>
    </location>
</feature>
<evidence type="ECO:0000313" key="3">
    <source>
        <dbReference type="EMBL" id="KAF2164076.1"/>
    </source>
</evidence>
<dbReference type="AlphaFoldDB" id="A0A6A6CF95"/>
<feature type="compositionally biased region" description="Basic and acidic residues" evidence="1">
    <location>
        <begin position="36"/>
        <end position="45"/>
    </location>
</feature>
<dbReference type="GeneID" id="54560953"/>
<evidence type="ECO:0000256" key="2">
    <source>
        <dbReference type="SAM" id="SignalP"/>
    </source>
</evidence>
<feature type="region of interest" description="Disordered" evidence="1">
    <location>
        <begin position="34"/>
        <end position="91"/>
    </location>
</feature>
<sequence length="91" mass="9913">MKASIIISAACMLALSAAAPVFEKRSDAFYVPPSVDGKEAQKRDPGNSFYGKEAEKRDPNPFYGKEAEKRDPSNSFYVPPSVDGKEAVEVL</sequence>
<name>A0A6A6CF95_ZASCE</name>
<keyword evidence="4" id="KW-1185">Reference proteome</keyword>
<keyword evidence="2" id="KW-0732">Signal</keyword>
<reference evidence="3" key="1">
    <citation type="journal article" date="2020" name="Stud. Mycol.">
        <title>101 Dothideomycetes genomes: a test case for predicting lifestyles and emergence of pathogens.</title>
        <authorList>
            <person name="Haridas S."/>
            <person name="Albert R."/>
            <person name="Binder M."/>
            <person name="Bloem J."/>
            <person name="Labutti K."/>
            <person name="Salamov A."/>
            <person name="Andreopoulos B."/>
            <person name="Baker S."/>
            <person name="Barry K."/>
            <person name="Bills G."/>
            <person name="Bluhm B."/>
            <person name="Cannon C."/>
            <person name="Castanera R."/>
            <person name="Culley D."/>
            <person name="Daum C."/>
            <person name="Ezra D."/>
            <person name="Gonzalez J."/>
            <person name="Henrissat B."/>
            <person name="Kuo A."/>
            <person name="Liang C."/>
            <person name="Lipzen A."/>
            <person name="Lutzoni F."/>
            <person name="Magnuson J."/>
            <person name="Mondo S."/>
            <person name="Nolan M."/>
            <person name="Ohm R."/>
            <person name="Pangilinan J."/>
            <person name="Park H.-J."/>
            <person name="Ramirez L."/>
            <person name="Alfaro M."/>
            <person name="Sun H."/>
            <person name="Tritt A."/>
            <person name="Yoshinaga Y."/>
            <person name="Zwiers L.-H."/>
            <person name="Turgeon B."/>
            <person name="Goodwin S."/>
            <person name="Spatafora J."/>
            <person name="Crous P."/>
            <person name="Grigoriev I."/>
        </authorList>
    </citation>
    <scope>NUCLEOTIDE SEQUENCE</scope>
    <source>
        <strain evidence="3">ATCC 36951</strain>
    </source>
</reference>
<feature type="signal peptide" evidence="2">
    <location>
        <begin position="1"/>
        <end position="18"/>
    </location>
</feature>
<accession>A0A6A6CF95</accession>
<organism evidence="3 4">
    <name type="scientific">Zasmidium cellare ATCC 36951</name>
    <dbReference type="NCBI Taxonomy" id="1080233"/>
    <lineage>
        <taxon>Eukaryota</taxon>
        <taxon>Fungi</taxon>
        <taxon>Dikarya</taxon>
        <taxon>Ascomycota</taxon>
        <taxon>Pezizomycotina</taxon>
        <taxon>Dothideomycetes</taxon>
        <taxon>Dothideomycetidae</taxon>
        <taxon>Mycosphaerellales</taxon>
        <taxon>Mycosphaerellaceae</taxon>
        <taxon>Zasmidium</taxon>
    </lineage>
</organism>
<dbReference type="Proteomes" id="UP000799537">
    <property type="component" value="Unassembled WGS sequence"/>
</dbReference>
<evidence type="ECO:0000313" key="4">
    <source>
        <dbReference type="Proteomes" id="UP000799537"/>
    </source>
</evidence>
<evidence type="ECO:0000256" key="1">
    <source>
        <dbReference type="SAM" id="MobiDB-lite"/>
    </source>
</evidence>
<dbReference type="RefSeq" id="XP_033664965.1">
    <property type="nucleotide sequence ID" value="XM_033807681.1"/>
</dbReference>
<proteinExistence type="predicted"/>
<gene>
    <name evidence="3" type="ORF">M409DRAFT_25424</name>
</gene>
<dbReference type="EMBL" id="ML993605">
    <property type="protein sequence ID" value="KAF2164076.1"/>
    <property type="molecule type" value="Genomic_DNA"/>
</dbReference>
<feature type="compositionally biased region" description="Basic and acidic residues" evidence="1">
    <location>
        <begin position="52"/>
        <end position="72"/>
    </location>
</feature>